<evidence type="ECO:0000313" key="2">
    <source>
        <dbReference type="EMBL" id="KGR75603.1"/>
    </source>
</evidence>
<dbReference type="Gene3D" id="1.20.120.450">
    <property type="entry name" value="dinb family like domain"/>
    <property type="match status" value="1"/>
</dbReference>
<dbReference type="STRING" id="1384057.CD33_10720"/>
<sequence>MHQNKEEVLMHFENSVDWVKNLENLTEEQWRTPIAQGKWTIAEVVGHFEAWDRFLLNERLPYLIEGAILPKGPETEQLNRQSSIKSKVKTKGEIIKGFIAARRSLIIVINNIEDELWAQEIKVNQTTLTLTAYLKGFVEHDEHHFSQIQEILKSLGGHCKR</sequence>
<evidence type="ECO:0000313" key="3">
    <source>
        <dbReference type="Proteomes" id="UP000030408"/>
    </source>
</evidence>
<organism evidence="2 3">
    <name type="scientific">Ureibacillus sinduriensis BLB-1 = JCM 15800</name>
    <dbReference type="NCBI Taxonomy" id="1384057"/>
    <lineage>
        <taxon>Bacteria</taxon>
        <taxon>Bacillati</taxon>
        <taxon>Bacillota</taxon>
        <taxon>Bacilli</taxon>
        <taxon>Bacillales</taxon>
        <taxon>Caryophanaceae</taxon>
        <taxon>Ureibacillus</taxon>
    </lineage>
</organism>
<gene>
    <name evidence="2" type="ORF">CD33_10720</name>
</gene>
<accession>A0A0A3HYY3</accession>
<dbReference type="OrthoDB" id="2964295at2"/>
<keyword evidence="3" id="KW-1185">Reference proteome</keyword>
<reference evidence="2 3" key="1">
    <citation type="submission" date="2014-02" db="EMBL/GenBank/DDBJ databases">
        <title>Draft genome sequence of Lysinibacillus sinduriensis JCM 15800.</title>
        <authorList>
            <person name="Zhang F."/>
            <person name="Wang G."/>
            <person name="Zhang L."/>
        </authorList>
    </citation>
    <scope>NUCLEOTIDE SEQUENCE [LARGE SCALE GENOMIC DNA]</scope>
    <source>
        <strain evidence="2 3">JCM 15800</strain>
    </source>
</reference>
<proteinExistence type="predicted"/>
<comment type="caution">
    <text evidence="2">The sequence shown here is derived from an EMBL/GenBank/DDBJ whole genome shotgun (WGS) entry which is preliminary data.</text>
</comment>
<dbReference type="InterPro" id="IPR024775">
    <property type="entry name" value="DinB-like"/>
</dbReference>
<dbReference type="Proteomes" id="UP000030408">
    <property type="component" value="Unassembled WGS sequence"/>
</dbReference>
<feature type="domain" description="DinB-like" evidence="1">
    <location>
        <begin position="21"/>
        <end position="148"/>
    </location>
</feature>
<dbReference type="eggNOG" id="COG2318">
    <property type="taxonomic scope" value="Bacteria"/>
</dbReference>
<dbReference type="AlphaFoldDB" id="A0A0A3HYY3"/>
<dbReference type="Pfam" id="PF12867">
    <property type="entry name" value="DinB_2"/>
    <property type="match status" value="1"/>
</dbReference>
<name>A0A0A3HYY3_9BACL</name>
<dbReference type="EMBL" id="JPVO01000050">
    <property type="protein sequence ID" value="KGR75603.1"/>
    <property type="molecule type" value="Genomic_DNA"/>
</dbReference>
<dbReference type="RefSeq" id="WP_036200574.1">
    <property type="nucleotide sequence ID" value="NZ_AVCY01000006.1"/>
</dbReference>
<dbReference type="InterPro" id="IPR034660">
    <property type="entry name" value="DinB/YfiT-like"/>
</dbReference>
<protein>
    <recommendedName>
        <fullName evidence="1">DinB-like domain-containing protein</fullName>
    </recommendedName>
</protein>
<dbReference type="SUPFAM" id="SSF109854">
    <property type="entry name" value="DinB/YfiT-like putative metalloenzymes"/>
    <property type="match status" value="1"/>
</dbReference>
<evidence type="ECO:0000259" key="1">
    <source>
        <dbReference type="Pfam" id="PF12867"/>
    </source>
</evidence>